<protein>
    <recommendedName>
        <fullName evidence="1">Sey1/RHD3-like three-helix bundle domain-containing protein</fullName>
    </recommendedName>
</protein>
<organism evidence="2 3">
    <name type="scientific">Cinchona calisaya</name>
    <dbReference type="NCBI Taxonomy" id="153742"/>
    <lineage>
        <taxon>Eukaryota</taxon>
        <taxon>Viridiplantae</taxon>
        <taxon>Streptophyta</taxon>
        <taxon>Embryophyta</taxon>
        <taxon>Tracheophyta</taxon>
        <taxon>Spermatophyta</taxon>
        <taxon>Magnoliopsida</taxon>
        <taxon>eudicotyledons</taxon>
        <taxon>Gunneridae</taxon>
        <taxon>Pentapetalae</taxon>
        <taxon>asterids</taxon>
        <taxon>lamiids</taxon>
        <taxon>Gentianales</taxon>
        <taxon>Rubiaceae</taxon>
        <taxon>Cinchonoideae</taxon>
        <taxon>Cinchoneae</taxon>
        <taxon>Cinchona</taxon>
    </lineage>
</organism>
<evidence type="ECO:0000313" key="3">
    <source>
        <dbReference type="Proteomes" id="UP001630127"/>
    </source>
</evidence>
<accession>A0ABD2YXW9</accession>
<dbReference type="Proteomes" id="UP001630127">
    <property type="component" value="Unassembled WGS sequence"/>
</dbReference>
<gene>
    <name evidence="2" type="ORF">ACH5RR_024838</name>
</gene>
<dbReference type="InterPro" id="IPR046758">
    <property type="entry name" value="Sey1/RHD3-like_3HB"/>
</dbReference>
<dbReference type="EMBL" id="JBJUIK010000011">
    <property type="protein sequence ID" value="KAL3512121.1"/>
    <property type="molecule type" value="Genomic_DNA"/>
</dbReference>
<evidence type="ECO:0000313" key="2">
    <source>
        <dbReference type="EMBL" id="KAL3512121.1"/>
    </source>
</evidence>
<name>A0ABD2YXW9_9GENT</name>
<dbReference type="InterPro" id="IPR008803">
    <property type="entry name" value="RHD3/Sey1"/>
</dbReference>
<dbReference type="PANTHER" id="PTHR45923:SF2">
    <property type="entry name" value="PROTEIN SEY1"/>
    <property type="match status" value="1"/>
</dbReference>
<dbReference type="AlphaFoldDB" id="A0ABD2YXW9"/>
<proteinExistence type="predicted"/>
<sequence length="167" mass="18504">MLGHIRSGTLERYKEAFNDALNGGKGFAIAACDCTVTFVSQFDEACADAIFDQANWDSSKVRDKLRHVIDAHVATVRTAKLSELTSTFETKLNEALSVLPVEALLKGATDDTWPGIRELLQRETETAVFGFSSALSSFEMDEEIKEKGKIMLEGWLSRRQKKKQGGL</sequence>
<dbReference type="Pfam" id="PF20428">
    <property type="entry name" value="Sey1_3HB"/>
    <property type="match status" value="1"/>
</dbReference>
<dbReference type="PANTHER" id="PTHR45923">
    <property type="entry name" value="PROTEIN SEY1"/>
    <property type="match status" value="1"/>
</dbReference>
<reference evidence="2 3" key="1">
    <citation type="submission" date="2024-11" db="EMBL/GenBank/DDBJ databases">
        <title>A near-complete genome assembly of Cinchona calisaya.</title>
        <authorList>
            <person name="Lian D.C."/>
            <person name="Zhao X.W."/>
            <person name="Wei L."/>
        </authorList>
    </citation>
    <scope>NUCLEOTIDE SEQUENCE [LARGE SCALE GENOMIC DNA]</scope>
    <source>
        <tissue evidence="2">Nenye</tissue>
    </source>
</reference>
<comment type="caution">
    <text evidence="2">The sequence shown here is derived from an EMBL/GenBank/DDBJ whole genome shotgun (WGS) entry which is preliminary data.</text>
</comment>
<feature type="domain" description="Sey1/RHD3-like three-helix bundle" evidence="1">
    <location>
        <begin position="1"/>
        <end position="150"/>
    </location>
</feature>
<evidence type="ECO:0000259" key="1">
    <source>
        <dbReference type="Pfam" id="PF20428"/>
    </source>
</evidence>
<keyword evidence="3" id="KW-1185">Reference proteome</keyword>